<dbReference type="InterPro" id="IPR032183">
    <property type="entry name" value="PKD-like"/>
</dbReference>
<sequence>MIYHMKFIYLACIALLLLLSGCYDDKGNYDYNPLNRIEIESFNVPKTYYLGDKIEIKPVLNFAIDSIEDHLLFEWTILGNKKIYSHDLSYIADTLGNGNIVLCVKDTLNNIEYTQYTDCNIKTEYEAEGYMILSKGANNESLLSYIKVTDNPNYSSKTGEGETNYYTCKDYYNIYHVTNNESMGRGPLKLLQHFRSANTENGSEVGAFWIFQEEPGCIDISGVSFQKDVTLASQFMDGMPDGFKAHDMVDMTWSTFVIGEDGTMYSRKKETEYLFNSGLFLNNIVTFEEDGNIYPVSGKGVVHHRYKTAGYTLFHEKTLNRFLLMTDGSQQNGGQILSPGILGDNIYTPKDAARIDNLGDMEMICCGANRVSWGNRFYAILKAKDGTFYSYTFDMGDTFFGRSPDVEKVEQKELPATTQTTLSSIINGSSKNLFKVGYANTEYMSGSVNNKQLLDYVLITKDNELYLLERKSGDIILYDSFDATITSIDTEVYNAWIAGIGLENGEFHIMEMTNAGYTKEHPRRMYSSETDFGEIVDIRFKNGADWQ</sequence>
<comment type="caution">
    <text evidence="1">The sequence shown here is derived from an EMBL/GenBank/DDBJ whole genome shotgun (WGS) entry which is preliminary data.</text>
</comment>
<dbReference type="AlphaFoldDB" id="A0A413IP07"/>
<dbReference type="Pfam" id="PF16407">
    <property type="entry name" value="PKD_2"/>
    <property type="match status" value="1"/>
</dbReference>
<proteinExistence type="predicted"/>
<evidence type="ECO:0000313" key="1">
    <source>
        <dbReference type="EMBL" id="RGY18640.1"/>
    </source>
</evidence>
<accession>A0A413IP07</accession>
<reference evidence="1 2" key="1">
    <citation type="submission" date="2018-08" db="EMBL/GenBank/DDBJ databases">
        <title>A genome reference for cultivated species of the human gut microbiota.</title>
        <authorList>
            <person name="Zou Y."/>
            <person name="Xue W."/>
            <person name="Luo G."/>
        </authorList>
    </citation>
    <scope>NUCLEOTIDE SEQUENCE [LARGE SCALE GENOMIC DNA]</scope>
    <source>
        <strain evidence="1 2">OF02-7</strain>
    </source>
</reference>
<name>A0A413IP07_9BACT</name>
<evidence type="ECO:0008006" key="3">
    <source>
        <dbReference type="Google" id="ProtNLM"/>
    </source>
</evidence>
<protein>
    <recommendedName>
        <fullName evidence="3">PKD-like family protein</fullName>
    </recommendedName>
</protein>
<gene>
    <name evidence="1" type="ORF">DXA50_08400</name>
</gene>
<dbReference type="EMBL" id="QSCR01000011">
    <property type="protein sequence ID" value="RGY18640.1"/>
    <property type="molecule type" value="Genomic_DNA"/>
</dbReference>
<evidence type="ECO:0000313" key="2">
    <source>
        <dbReference type="Proteomes" id="UP000286063"/>
    </source>
</evidence>
<dbReference type="OrthoDB" id="618659at2"/>
<organism evidence="1 2">
    <name type="scientific">Butyricimonas virosa</name>
    <dbReference type="NCBI Taxonomy" id="544645"/>
    <lineage>
        <taxon>Bacteria</taxon>
        <taxon>Pseudomonadati</taxon>
        <taxon>Bacteroidota</taxon>
        <taxon>Bacteroidia</taxon>
        <taxon>Bacteroidales</taxon>
        <taxon>Odoribacteraceae</taxon>
        <taxon>Butyricimonas</taxon>
    </lineage>
</organism>
<dbReference type="PROSITE" id="PS51257">
    <property type="entry name" value="PROKAR_LIPOPROTEIN"/>
    <property type="match status" value="1"/>
</dbReference>
<dbReference type="Proteomes" id="UP000286063">
    <property type="component" value="Unassembled WGS sequence"/>
</dbReference>